<dbReference type="Pfam" id="PF03226">
    <property type="entry name" value="Yippee-Mis18"/>
    <property type="match status" value="1"/>
</dbReference>
<dbReference type="GO" id="GO:0000785">
    <property type="term" value="C:chromatin"/>
    <property type="evidence" value="ECO:0007669"/>
    <property type="project" value="TreeGrafter"/>
</dbReference>
<evidence type="ECO:0000259" key="14">
    <source>
        <dbReference type="PROSITE" id="PS51793"/>
    </source>
</evidence>
<keyword evidence="6" id="KW-0479">Metal-binding</keyword>
<keyword evidence="16" id="KW-1185">Reference proteome</keyword>
<organism evidence="15 16">
    <name type="scientific">Apteryx owenii</name>
    <name type="common">Little spotted kiwi</name>
    <dbReference type="NCBI Taxonomy" id="8824"/>
    <lineage>
        <taxon>Eukaryota</taxon>
        <taxon>Metazoa</taxon>
        <taxon>Chordata</taxon>
        <taxon>Craniata</taxon>
        <taxon>Vertebrata</taxon>
        <taxon>Euteleostomi</taxon>
        <taxon>Archelosauria</taxon>
        <taxon>Archosauria</taxon>
        <taxon>Dinosauria</taxon>
        <taxon>Saurischia</taxon>
        <taxon>Theropoda</taxon>
        <taxon>Coelurosauria</taxon>
        <taxon>Aves</taxon>
        <taxon>Palaeognathae</taxon>
        <taxon>Apterygiformes</taxon>
        <taxon>Apterygidae</taxon>
        <taxon>Apteryx</taxon>
    </lineage>
</organism>
<evidence type="ECO:0000256" key="13">
    <source>
        <dbReference type="SAM" id="MobiDB-lite"/>
    </source>
</evidence>
<dbReference type="PROSITE" id="PS51793">
    <property type="entry name" value="MIS18"/>
    <property type="match status" value="1"/>
</dbReference>
<evidence type="ECO:0000256" key="4">
    <source>
        <dbReference type="ARBA" id="ARBA00022454"/>
    </source>
</evidence>
<dbReference type="AlphaFoldDB" id="A0A8B9S640"/>
<name>A0A8B9S640_APTOW</name>
<evidence type="ECO:0000256" key="11">
    <source>
        <dbReference type="ARBA" id="ARBA00023328"/>
    </source>
</evidence>
<protein>
    <submittedName>
        <fullName evidence="15">Opa interacting protein 5</fullName>
    </submittedName>
</protein>
<keyword evidence="7" id="KW-0498">Mitosis</keyword>
<evidence type="ECO:0000313" key="15">
    <source>
        <dbReference type="Ensembl" id="ENSAOWP00000009668.1"/>
    </source>
</evidence>
<dbReference type="GO" id="GO:0046872">
    <property type="term" value="F:metal ion binding"/>
    <property type="evidence" value="ECO:0007669"/>
    <property type="project" value="UniProtKB-KW"/>
</dbReference>
<keyword evidence="9" id="KW-0539">Nucleus</keyword>
<accession>A0A8B9S640</accession>
<evidence type="ECO:0000256" key="8">
    <source>
        <dbReference type="ARBA" id="ARBA00022833"/>
    </source>
</evidence>
<evidence type="ECO:0000256" key="10">
    <source>
        <dbReference type="ARBA" id="ARBA00023306"/>
    </source>
</evidence>
<evidence type="ECO:0000256" key="3">
    <source>
        <dbReference type="ARBA" id="ARBA00004584"/>
    </source>
</evidence>
<keyword evidence="11" id="KW-0137">Centromere</keyword>
<sequence>MGRPRRRVPLSNSGREKMAVRRRLQELFQDPQLGGVITVERPLPPPPPAGSAGAARRPRPEEWAVFQCRGCRAVLGDSLHLCAQEERRLGLLACLRVTNDVAWEESLMIGLEGALLGCTFNALSCRSCGLIVGFILYSTFSDLAYLRGFFCFFKDSILCYLLKTKMIIEASKVNFPALSLKEELGKLKEKLVMVHMRLELLMKKLEELNQKNNVAEKQSTASDAAGLMPGYAIVKMNK</sequence>
<comment type="function">
    <text evidence="1">Required for recruitment of CENPA to centromeres and normal chromosome segregation during mitosis.</text>
</comment>
<keyword evidence="8" id="KW-0862">Zinc</keyword>
<keyword evidence="5" id="KW-0132">Cell division</keyword>
<dbReference type="InterPro" id="IPR034752">
    <property type="entry name" value="Mis18"/>
</dbReference>
<feature type="region of interest" description="Disordered" evidence="13">
    <location>
        <begin position="38"/>
        <end position="58"/>
    </location>
</feature>
<proteinExistence type="predicted"/>
<evidence type="ECO:0000256" key="7">
    <source>
        <dbReference type="ARBA" id="ARBA00022776"/>
    </source>
</evidence>
<reference evidence="15" key="2">
    <citation type="submission" date="2025-09" db="UniProtKB">
        <authorList>
            <consortium name="Ensembl"/>
        </authorList>
    </citation>
    <scope>IDENTIFICATION</scope>
</reference>
<comment type="subcellular location">
    <subcellularLocation>
        <location evidence="3">Chromosome</location>
        <location evidence="3">Centromere</location>
    </subcellularLocation>
    <subcellularLocation>
        <location evidence="2">Nucleus</location>
    </subcellularLocation>
</comment>
<dbReference type="Proteomes" id="UP000694424">
    <property type="component" value="Unplaced"/>
</dbReference>
<evidence type="ECO:0000256" key="6">
    <source>
        <dbReference type="ARBA" id="ARBA00022723"/>
    </source>
</evidence>
<evidence type="ECO:0000256" key="9">
    <source>
        <dbReference type="ARBA" id="ARBA00023242"/>
    </source>
</evidence>
<evidence type="ECO:0000256" key="5">
    <source>
        <dbReference type="ARBA" id="ARBA00022618"/>
    </source>
</evidence>
<dbReference type="GO" id="GO:0051301">
    <property type="term" value="P:cell division"/>
    <property type="evidence" value="ECO:0007669"/>
    <property type="project" value="UniProtKB-KW"/>
</dbReference>
<keyword evidence="4" id="KW-0158">Chromosome</keyword>
<evidence type="ECO:0000256" key="2">
    <source>
        <dbReference type="ARBA" id="ARBA00004123"/>
    </source>
</evidence>
<dbReference type="PANTHER" id="PTHR16431">
    <property type="entry name" value="NEUROGENIC PROTEIN MASTERMIND"/>
    <property type="match status" value="1"/>
</dbReference>
<dbReference type="GO" id="GO:0000775">
    <property type="term" value="C:chromosome, centromeric region"/>
    <property type="evidence" value="ECO:0007669"/>
    <property type="project" value="UniProtKB-SubCell"/>
</dbReference>
<feature type="coiled-coil region" evidence="12">
    <location>
        <begin position="191"/>
        <end position="218"/>
    </location>
</feature>
<dbReference type="InterPro" id="IPR004910">
    <property type="entry name" value="Yippee/Mis18/Cereblon"/>
</dbReference>
<evidence type="ECO:0000313" key="16">
    <source>
        <dbReference type="Proteomes" id="UP000694424"/>
    </source>
</evidence>
<reference evidence="15" key="1">
    <citation type="submission" date="2025-08" db="UniProtKB">
        <authorList>
            <consortium name="Ensembl"/>
        </authorList>
    </citation>
    <scope>IDENTIFICATION</scope>
</reference>
<keyword evidence="10" id="KW-0131">Cell cycle</keyword>
<dbReference type="GO" id="GO:0007059">
    <property type="term" value="P:chromosome segregation"/>
    <property type="evidence" value="ECO:0007669"/>
    <property type="project" value="TreeGrafter"/>
</dbReference>
<evidence type="ECO:0000256" key="12">
    <source>
        <dbReference type="SAM" id="Coils"/>
    </source>
</evidence>
<dbReference type="GO" id="GO:0005634">
    <property type="term" value="C:nucleus"/>
    <property type="evidence" value="ECO:0007669"/>
    <property type="project" value="UniProtKB-SubCell"/>
</dbReference>
<dbReference type="GO" id="GO:0034080">
    <property type="term" value="P:CENP-A containing chromatin assembly"/>
    <property type="evidence" value="ECO:0007669"/>
    <property type="project" value="TreeGrafter"/>
</dbReference>
<feature type="domain" description="Mis18" evidence="14">
    <location>
        <begin position="63"/>
        <end position="162"/>
    </location>
</feature>
<dbReference type="Ensembl" id="ENSAOWT00000010969.1">
    <property type="protein sequence ID" value="ENSAOWP00000009668.1"/>
    <property type="gene ID" value="ENSAOWG00000006642.1"/>
</dbReference>
<keyword evidence="12" id="KW-0175">Coiled coil</keyword>
<dbReference type="PANTHER" id="PTHR16431:SF3">
    <property type="entry name" value="PROTEIN MIS18-BETA"/>
    <property type="match status" value="1"/>
</dbReference>
<evidence type="ECO:0000256" key="1">
    <source>
        <dbReference type="ARBA" id="ARBA00003694"/>
    </source>
</evidence>